<evidence type="ECO:0000256" key="1">
    <source>
        <dbReference type="SAM" id="MobiDB-lite"/>
    </source>
</evidence>
<proteinExistence type="predicted"/>
<feature type="region of interest" description="Disordered" evidence="1">
    <location>
        <begin position="32"/>
        <end position="81"/>
    </location>
</feature>
<comment type="caution">
    <text evidence="2">The sequence shown here is derived from an EMBL/GenBank/DDBJ whole genome shotgun (WGS) entry which is preliminary data.</text>
</comment>
<keyword evidence="3" id="KW-1185">Reference proteome</keyword>
<evidence type="ECO:0000313" key="2">
    <source>
        <dbReference type="EMBL" id="KAJ8382785.1"/>
    </source>
</evidence>
<dbReference type="Proteomes" id="UP001152622">
    <property type="component" value="Chromosome 1"/>
</dbReference>
<evidence type="ECO:0000313" key="3">
    <source>
        <dbReference type="Proteomes" id="UP001152622"/>
    </source>
</evidence>
<gene>
    <name evidence="2" type="ORF">SKAU_G00035630</name>
</gene>
<protein>
    <submittedName>
        <fullName evidence="2">Uncharacterized protein</fullName>
    </submittedName>
</protein>
<name>A0A9Q1JFU7_SYNKA</name>
<sequence>MFPELPRSAFPLSPRDPRKIVCTSPVSAAELPGLPPVSHFLPRGRVRVAGPGSQQTPHSDPRFRPSCGGPKLRANVSTPAEPTAIGDWHSREGWSVWPQRHPSPALASAEDGDKGKAVQKHLLVHREEKQESQGLPGLSLSALSSRNGSVTLAAAFLPHGARGPALGPRWHALTSCIECFSETGPNWKPSLDLRFVRAPCQQAAQDP</sequence>
<dbReference type="EMBL" id="JAINUF010000001">
    <property type="protein sequence ID" value="KAJ8382785.1"/>
    <property type="molecule type" value="Genomic_DNA"/>
</dbReference>
<dbReference type="AlphaFoldDB" id="A0A9Q1JFU7"/>
<organism evidence="2 3">
    <name type="scientific">Synaphobranchus kaupii</name>
    <name type="common">Kaup's arrowtooth eel</name>
    <dbReference type="NCBI Taxonomy" id="118154"/>
    <lineage>
        <taxon>Eukaryota</taxon>
        <taxon>Metazoa</taxon>
        <taxon>Chordata</taxon>
        <taxon>Craniata</taxon>
        <taxon>Vertebrata</taxon>
        <taxon>Euteleostomi</taxon>
        <taxon>Actinopterygii</taxon>
        <taxon>Neopterygii</taxon>
        <taxon>Teleostei</taxon>
        <taxon>Anguilliformes</taxon>
        <taxon>Synaphobranchidae</taxon>
        <taxon>Synaphobranchus</taxon>
    </lineage>
</organism>
<reference evidence="2" key="1">
    <citation type="journal article" date="2023" name="Science">
        <title>Genome structures resolve the early diversification of teleost fishes.</title>
        <authorList>
            <person name="Parey E."/>
            <person name="Louis A."/>
            <person name="Montfort J."/>
            <person name="Bouchez O."/>
            <person name="Roques C."/>
            <person name="Iampietro C."/>
            <person name="Lluch J."/>
            <person name="Castinel A."/>
            <person name="Donnadieu C."/>
            <person name="Desvignes T."/>
            <person name="Floi Bucao C."/>
            <person name="Jouanno E."/>
            <person name="Wen M."/>
            <person name="Mejri S."/>
            <person name="Dirks R."/>
            <person name="Jansen H."/>
            <person name="Henkel C."/>
            <person name="Chen W.J."/>
            <person name="Zahm M."/>
            <person name="Cabau C."/>
            <person name="Klopp C."/>
            <person name="Thompson A.W."/>
            <person name="Robinson-Rechavi M."/>
            <person name="Braasch I."/>
            <person name="Lecointre G."/>
            <person name="Bobe J."/>
            <person name="Postlethwait J.H."/>
            <person name="Berthelot C."/>
            <person name="Roest Crollius H."/>
            <person name="Guiguen Y."/>
        </authorList>
    </citation>
    <scope>NUCLEOTIDE SEQUENCE</scope>
    <source>
        <strain evidence="2">WJC10195</strain>
    </source>
</reference>
<accession>A0A9Q1JFU7</accession>